<dbReference type="KEGG" id="spha:D3Y57_09860"/>
<organism evidence="2 3">
    <name type="scientific">Sphingomonas paeninsulae</name>
    <dbReference type="NCBI Taxonomy" id="2319844"/>
    <lineage>
        <taxon>Bacteria</taxon>
        <taxon>Pseudomonadati</taxon>
        <taxon>Pseudomonadota</taxon>
        <taxon>Alphaproteobacteria</taxon>
        <taxon>Sphingomonadales</taxon>
        <taxon>Sphingomonadaceae</taxon>
        <taxon>Sphingomonas</taxon>
    </lineage>
</organism>
<evidence type="ECO:0000313" key="2">
    <source>
        <dbReference type="EMBL" id="AYJ86215.1"/>
    </source>
</evidence>
<keyword evidence="3" id="KW-1185">Reference proteome</keyword>
<proteinExistence type="predicted"/>
<feature type="signal peptide" evidence="1">
    <location>
        <begin position="1"/>
        <end position="17"/>
    </location>
</feature>
<dbReference type="RefSeq" id="WP_121152840.1">
    <property type="nucleotide sequence ID" value="NZ_CP032829.1"/>
</dbReference>
<gene>
    <name evidence="2" type="ORF">D3Y57_09860</name>
</gene>
<feature type="chain" id="PRO_5019809992" description="Lipoprotein" evidence="1">
    <location>
        <begin position="18"/>
        <end position="89"/>
    </location>
</feature>
<dbReference type="AlphaFoldDB" id="A0A494TMB1"/>
<evidence type="ECO:0000313" key="3">
    <source>
        <dbReference type="Proteomes" id="UP000276254"/>
    </source>
</evidence>
<evidence type="ECO:0008006" key="4">
    <source>
        <dbReference type="Google" id="ProtNLM"/>
    </source>
</evidence>
<dbReference type="EMBL" id="CP032829">
    <property type="protein sequence ID" value="AYJ86215.1"/>
    <property type="molecule type" value="Genomic_DNA"/>
</dbReference>
<reference evidence="2 3" key="1">
    <citation type="submission" date="2018-09" db="EMBL/GenBank/DDBJ databases">
        <title>Sphingomonas peninsula sp. nov., isolated from fildes peninsula, Antarctic soil.</title>
        <authorList>
            <person name="Yingchao G."/>
        </authorList>
    </citation>
    <scope>NUCLEOTIDE SEQUENCE [LARGE SCALE GENOMIC DNA]</scope>
    <source>
        <strain evidence="2 3">YZ-8</strain>
    </source>
</reference>
<protein>
    <recommendedName>
        <fullName evidence="4">Lipoprotein</fullName>
    </recommendedName>
</protein>
<name>A0A494TMB1_SPHPE</name>
<sequence length="89" mass="9391">MRFIILAALLLSGCGVATPHPVVEHTVVEKVPVAVTCYKAADLPVEPAKVAKDLTGDAMHDLDLISASALRLRRWGQSEAALLAGCTVK</sequence>
<accession>A0A494TMB1</accession>
<keyword evidence="1" id="KW-0732">Signal</keyword>
<evidence type="ECO:0000256" key="1">
    <source>
        <dbReference type="SAM" id="SignalP"/>
    </source>
</evidence>
<dbReference type="Proteomes" id="UP000276254">
    <property type="component" value="Chromosome"/>
</dbReference>